<dbReference type="EMBL" id="CP012752">
    <property type="protein sequence ID" value="ALG11349.1"/>
    <property type="molecule type" value="Genomic_DNA"/>
</dbReference>
<organism evidence="1 2">
    <name type="scientific">Kibdelosporangium phytohabitans</name>
    <dbReference type="NCBI Taxonomy" id="860235"/>
    <lineage>
        <taxon>Bacteria</taxon>
        <taxon>Bacillati</taxon>
        <taxon>Actinomycetota</taxon>
        <taxon>Actinomycetes</taxon>
        <taxon>Pseudonocardiales</taxon>
        <taxon>Pseudonocardiaceae</taxon>
        <taxon>Kibdelosporangium</taxon>
    </lineage>
</organism>
<evidence type="ECO:0008006" key="3">
    <source>
        <dbReference type="Google" id="ProtNLM"/>
    </source>
</evidence>
<dbReference type="KEGG" id="kphy:AOZ06_34765"/>
<protein>
    <recommendedName>
        <fullName evidence="3">S-adenosyl methyltransferase</fullName>
    </recommendedName>
</protein>
<dbReference type="STRING" id="860235.AOZ06_34765"/>
<proteinExistence type="predicted"/>
<evidence type="ECO:0000313" key="2">
    <source>
        <dbReference type="Proteomes" id="UP000063699"/>
    </source>
</evidence>
<dbReference type="OrthoDB" id="5175904at2"/>
<dbReference type="AlphaFoldDB" id="A0A0N9HZY9"/>
<dbReference type="SUPFAM" id="SSF53335">
    <property type="entry name" value="S-adenosyl-L-methionine-dependent methyltransferases"/>
    <property type="match status" value="1"/>
</dbReference>
<accession>A0A0N9HZY9</accession>
<gene>
    <name evidence="1" type="ORF">AOZ06_34765</name>
</gene>
<dbReference type="Gene3D" id="3.40.50.150">
    <property type="entry name" value="Vaccinia Virus protein VP39"/>
    <property type="match status" value="1"/>
</dbReference>
<dbReference type="Proteomes" id="UP000063699">
    <property type="component" value="Chromosome"/>
</dbReference>
<dbReference type="Pfam" id="PF04672">
    <property type="entry name" value="Methyltransf_19"/>
    <property type="match status" value="1"/>
</dbReference>
<evidence type="ECO:0000313" key="1">
    <source>
        <dbReference type="EMBL" id="ALG11349.1"/>
    </source>
</evidence>
<sequence length="270" mass="30049">MPHDLPEIDPTVPSIARVYDAFLGGKDHYEVDRQVYQQILQLAPESARTGREARYWLIRAVRFLAGGAGIDQFLDLGSGLPTAENTHQAVQRVNPEAQIVYVDNDPMVAAHGRALLEENDRTHFVVGDLRQPDVLLQDPTVTRYLDWSRPLALIQCNTLHHVADSYDPAGLMAKYIDALPSGSYVAISHLFDPADGSSRAELAKEVQARFMALMDTCVFRTREQISAFFKGTDLVDPGLAHPFEWWPDGPLTNARVDGDYLLLTGVARKP</sequence>
<reference evidence="1 2" key="1">
    <citation type="submission" date="2015-07" db="EMBL/GenBank/DDBJ databases">
        <title>Genome sequencing of Kibdelosporangium phytohabitans.</title>
        <authorList>
            <person name="Qin S."/>
            <person name="Xing K."/>
        </authorList>
    </citation>
    <scope>NUCLEOTIDE SEQUENCE [LARGE SCALE GENOMIC DNA]</scope>
    <source>
        <strain evidence="1 2">KLBMP1111</strain>
    </source>
</reference>
<keyword evidence="2" id="KW-1185">Reference proteome</keyword>
<dbReference type="InterPro" id="IPR029063">
    <property type="entry name" value="SAM-dependent_MTases_sf"/>
</dbReference>
<dbReference type="InterPro" id="IPR006764">
    <property type="entry name" value="SAM_dep_MeTrfase_SAV2177_type"/>
</dbReference>
<dbReference type="RefSeq" id="WP_054293250.1">
    <property type="nucleotide sequence ID" value="NZ_CP012752.1"/>
</dbReference>
<name>A0A0N9HZY9_9PSEU</name>
<dbReference type="PIRSF" id="PIRSF017393">
    <property type="entry name" value="MTase_SAV2177"/>
    <property type="match status" value="1"/>
</dbReference>